<dbReference type="EMBL" id="JAGDYL010000035">
    <property type="protein sequence ID" value="MBO1806474.1"/>
    <property type="molecule type" value="Genomic_DNA"/>
</dbReference>
<protein>
    <submittedName>
        <fullName evidence="3">Relaxase domain-containing protein</fullName>
    </submittedName>
</protein>
<accession>A0A939LX69</accession>
<dbReference type="NCBIfam" id="NF041492">
    <property type="entry name" value="MobF"/>
    <property type="match status" value="1"/>
</dbReference>
<dbReference type="CDD" id="cd18809">
    <property type="entry name" value="SF1_C_RecD"/>
    <property type="match status" value="1"/>
</dbReference>
<dbReference type="Pfam" id="PF08751">
    <property type="entry name" value="TrwC"/>
    <property type="match status" value="1"/>
</dbReference>
<feature type="domain" description="TrwC relaxase" evidence="2">
    <location>
        <begin position="3"/>
        <end position="360"/>
    </location>
</feature>
<dbReference type="SUPFAM" id="SSF55464">
    <property type="entry name" value="Origin of replication-binding domain, RBD-like"/>
    <property type="match status" value="1"/>
</dbReference>
<evidence type="ECO:0000259" key="2">
    <source>
        <dbReference type="Pfam" id="PF08751"/>
    </source>
</evidence>
<evidence type="ECO:0000313" key="4">
    <source>
        <dbReference type="Proteomes" id="UP000664398"/>
    </source>
</evidence>
<evidence type="ECO:0000256" key="1">
    <source>
        <dbReference type="SAM" id="MobiDB-lite"/>
    </source>
</evidence>
<organism evidence="3 4">
    <name type="scientific">Leucobacter ruminantium</name>
    <dbReference type="NCBI Taxonomy" id="1289170"/>
    <lineage>
        <taxon>Bacteria</taxon>
        <taxon>Bacillati</taxon>
        <taxon>Actinomycetota</taxon>
        <taxon>Actinomycetes</taxon>
        <taxon>Micrococcales</taxon>
        <taxon>Microbacteriaceae</taxon>
        <taxon>Leucobacter</taxon>
    </lineage>
</organism>
<proteinExistence type="predicted"/>
<dbReference type="Proteomes" id="UP000664398">
    <property type="component" value="Unassembled WGS sequence"/>
</dbReference>
<dbReference type="InterPro" id="IPR014862">
    <property type="entry name" value="TrwC"/>
</dbReference>
<evidence type="ECO:0000313" key="3">
    <source>
        <dbReference type="EMBL" id="MBO1806474.1"/>
    </source>
</evidence>
<dbReference type="AlphaFoldDB" id="A0A939LX69"/>
<dbReference type="Pfam" id="PF13604">
    <property type="entry name" value="AAA_30"/>
    <property type="match status" value="1"/>
</dbReference>
<sequence>MSAGDGFRYLLKTVAVGDGDRALSTPLTRYYSEQGTPPGRWIGEGLPGLGEGQIGSGDQVTETQLQLLIGMGHDPVSGDALGRSYRRFKSLDERVAARIAALDPAFTPGKRAEMVARIEAEEAARGERKAVAAYDFTFSIPKSASVLWAVADVGTQQLIWQAHHAAVADVLQFMEREVAATRSGSAGPDGAVLQLDVAGLVAAGYDHFDSRANDPYLHTHVVVSNKVQTAHDGHWLALDGRPLHAATVALSELHEAVFADALTRLLGVSWEQRQMGRDRNPAWAITDVPQDLVLEFSNRSRFIEIEKEKLIRDYVERHGSRPSAATVLKMLQQATLSTRPEKTVRSLEDLIAEWRNRASALLGEDATAWASQVAWRNHDAAVAAGSDAQQEAGAAIATPLLRADDLPLSLITQLGSDVVAAVGEKRSTWRRWNLLAEAARQSMWLRFASTRDRELIVEMIADAAEDDSLRLTPAELALTPEMFQREDGATRFRPKHGELFSSEALLAAEDRLLARAKNLAAPTLVFATMERVAQEPDREGRRLGPDQVDALTRIAVSGRTVDILVGPAGTGKTTALAALRRAWEFQYGEGSVVGLAPSAVAAEILGSELGILAENTAKWREVFERTGQSFTRGQLVVLDEASLAGTHSLDQITREAERAGAKVLLVGDVAQLQAVDVGGAFSLLVHDRDGDTPELTEVWRLQHEWEKRASLELRYGHQRVIDTYVERGRVSGGTAEEMAEAAYQAWWADKQAGRASILIAETNDNVTFLNERARDDLIIAGYVDAERQIELHDGTSLGVGDTIITRKNDRRLRSARGWVRNGERWIVTHVADDGSATVRPPTSRRGGSILLPAAYVANSVELGYAVTAYRAQGVTVDTAHTLVEPTTTREVLYVSMTRGRYENRAYVATDHPDVAHSIAHPGDDPDRTARAVLHGVLQHVGAERSAHEAITAEQERWGGIAQLIAEYETIATAAQHDRWMQLLTDSGLSSEHVNEVAASEALGALITELRRAEANGYDLPRLLPALITARHFGDADDVAKVLHYRVEGATRHPRHSAAASSVRLIAGLFPEATGRMSAEMRTALTERRELIEERAAGLTDLALAQPGSWATAAGVAPRSGPDRGRWRAQLITVAAYRDRYGITDRAPLGVSPEGVAQRLDYARAEAALLRAQQIAARASQTEAPHRPTSSHDRHGPRR</sequence>
<name>A0A939LX69_9MICO</name>
<dbReference type="SUPFAM" id="SSF52540">
    <property type="entry name" value="P-loop containing nucleoside triphosphate hydrolases"/>
    <property type="match status" value="2"/>
</dbReference>
<keyword evidence="4" id="KW-1185">Reference proteome</keyword>
<dbReference type="Gene3D" id="3.40.50.300">
    <property type="entry name" value="P-loop containing nucleotide triphosphate hydrolases"/>
    <property type="match status" value="2"/>
</dbReference>
<dbReference type="Gene3D" id="2.30.30.940">
    <property type="match status" value="1"/>
</dbReference>
<feature type="region of interest" description="Disordered" evidence="1">
    <location>
        <begin position="1175"/>
        <end position="1198"/>
    </location>
</feature>
<feature type="compositionally biased region" description="Basic and acidic residues" evidence="1">
    <location>
        <begin position="1183"/>
        <end position="1198"/>
    </location>
</feature>
<dbReference type="InterPro" id="IPR027417">
    <property type="entry name" value="P-loop_NTPase"/>
</dbReference>
<gene>
    <name evidence="3" type="ORF">J4H91_14305</name>
</gene>
<reference evidence="3" key="1">
    <citation type="submission" date="2021-03" db="EMBL/GenBank/DDBJ databases">
        <title>Leucobacter chromiisoli sp. nov., isolated from chromium-containing soil of chemical plant.</title>
        <authorList>
            <person name="Xu Z."/>
        </authorList>
    </citation>
    <scope>NUCLEOTIDE SEQUENCE</scope>
    <source>
        <strain evidence="3">A2</strain>
    </source>
</reference>
<dbReference type="RefSeq" id="WP_208046927.1">
    <property type="nucleotide sequence ID" value="NZ_JAGDYL010000035.1"/>
</dbReference>
<comment type="caution">
    <text evidence="3">The sequence shown here is derived from an EMBL/GenBank/DDBJ whole genome shotgun (WGS) entry which is preliminary data.</text>
</comment>